<feature type="domain" description="HDOD" evidence="2">
    <location>
        <begin position="122"/>
        <end position="309"/>
    </location>
</feature>
<evidence type="ECO:0000256" key="1">
    <source>
        <dbReference type="SAM" id="MobiDB-lite"/>
    </source>
</evidence>
<name>A0A1T4WCR2_9BACT</name>
<dbReference type="PANTHER" id="PTHR33525:SF3">
    <property type="entry name" value="RIBONUCLEASE Y"/>
    <property type="match status" value="1"/>
</dbReference>
<dbReference type="RefSeq" id="WP_078716349.1">
    <property type="nucleotide sequence ID" value="NZ_FUYC01000002.1"/>
</dbReference>
<dbReference type="PROSITE" id="PS51833">
    <property type="entry name" value="HDOD"/>
    <property type="match status" value="1"/>
</dbReference>
<feature type="region of interest" description="Disordered" evidence="1">
    <location>
        <begin position="1"/>
        <end position="22"/>
    </location>
</feature>
<dbReference type="Gene3D" id="1.10.3210.10">
    <property type="entry name" value="Hypothetical protein af1432"/>
    <property type="match status" value="1"/>
</dbReference>
<dbReference type="SUPFAM" id="SSF109604">
    <property type="entry name" value="HD-domain/PDEase-like"/>
    <property type="match status" value="1"/>
</dbReference>
<accession>A0A1T4WCR2</accession>
<gene>
    <name evidence="3" type="ORF">SAMN02745704_00795</name>
</gene>
<dbReference type="AlphaFoldDB" id="A0A1T4WCR2"/>
<proteinExistence type="predicted"/>
<dbReference type="InterPro" id="IPR052340">
    <property type="entry name" value="RNase_Y/CdgJ"/>
</dbReference>
<dbReference type="STRING" id="1121449.SAMN02745704_00795"/>
<reference evidence="3 4" key="1">
    <citation type="submission" date="2017-02" db="EMBL/GenBank/DDBJ databases">
        <authorList>
            <person name="Peterson S.W."/>
        </authorList>
    </citation>
    <scope>NUCLEOTIDE SEQUENCE [LARGE SCALE GENOMIC DNA]</scope>
    <source>
        <strain evidence="3 4">DSM 16080</strain>
    </source>
</reference>
<organism evidence="3 4">
    <name type="scientific">Paucidesulfovibrio gracilis DSM 16080</name>
    <dbReference type="NCBI Taxonomy" id="1121449"/>
    <lineage>
        <taxon>Bacteria</taxon>
        <taxon>Pseudomonadati</taxon>
        <taxon>Thermodesulfobacteriota</taxon>
        <taxon>Desulfovibrionia</taxon>
        <taxon>Desulfovibrionales</taxon>
        <taxon>Desulfovibrionaceae</taxon>
        <taxon>Paucidesulfovibrio</taxon>
    </lineage>
</organism>
<evidence type="ECO:0000313" key="3">
    <source>
        <dbReference type="EMBL" id="SKA74899.1"/>
    </source>
</evidence>
<dbReference type="OrthoDB" id="9813903at2"/>
<protein>
    <submittedName>
        <fullName evidence="3">HDOD domain-containing protein</fullName>
    </submittedName>
</protein>
<dbReference type="InterPro" id="IPR013976">
    <property type="entry name" value="HDOD"/>
</dbReference>
<dbReference type="Proteomes" id="UP000190027">
    <property type="component" value="Unassembled WGS sequence"/>
</dbReference>
<keyword evidence="4" id="KW-1185">Reference proteome</keyword>
<evidence type="ECO:0000259" key="2">
    <source>
        <dbReference type="PROSITE" id="PS51833"/>
    </source>
</evidence>
<dbReference type="PANTHER" id="PTHR33525">
    <property type="match status" value="1"/>
</dbReference>
<evidence type="ECO:0000313" key="4">
    <source>
        <dbReference type="Proteomes" id="UP000190027"/>
    </source>
</evidence>
<sequence>MPQPRRESLFPPHGSCPSGREAAATSERLDVLFREMDRMICEEPDTSNSFSVLREREIASRAFALWERAMCRNDAAHPLMRAVRRPALGQAVRDLLGTWPEPSAGSCAETAPLVRLLDALEETPLSEEFCRVEKAMQGRMSNANRVAEAVRSDPVLAALLLRLVNSPFYGVGRRVDSLQRAVAFAGFDELSALALVVAVVRAFGGSSGFWRRSVLCGVLSKALARRAGLSGQWFFAAGLLHDVGGLLARMVVPGTYGAFVRSLADGATPWERLEKKYLGITTPELGVRLLSRKGMPESVAELVGRRRGTGSSEDPGTAALHVAEVLAASMTVGRSSGDVVIPELHVACWEMLGLGVRDVETLLPEALAQAVRIAGGMPGLPGKK</sequence>
<dbReference type="EMBL" id="FUYC01000002">
    <property type="protein sequence ID" value="SKA74899.1"/>
    <property type="molecule type" value="Genomic_DNA"/>
</dbReference>
<dbReference type="Pfam" id="PF08668">
    <property type="entry name" value="HDOD"/>
    <property type="match status" value="1"/>
</dbReference>